<reference evidence="2" key="1">
    <citation type="submission" date="2016-10" db="EMBL/GenBank/DDBJ databases">
        <authorList>
            <person name="Varghese N."/>
            <person name="Submissions S."/>
        </authorList>
    </citation>
    <scope>NUCLEOTIDE SEQUENCE [LARGE SCALE GENOMIC DNA]</scope>
    <source>
        <strain evidence="2">DSM 25329</strain>
    </source>
</reference>
<accession>A0A1G7AZZ0</accession>
<gene>
    <name evidence="1" type="ORF">SAMN04487996_10422</name>
</gene>
<protein>
    <submittedName>
        <fullName evidence="1">Uncharacterized protein</fullName>
    </submittedName>
</protein>
<dbReference type="EMBL" id="FNAN01000004">
    <property type="protein sequence ID" value="SDE20157.1"/>
    <property type="molecule type" value="Genomic_DNA"/>
</dbReference>
<name>A0A1G7AZZ0_9BACT</name>
<evidence type="ECO:0000313" key="1">
    <source>
        <dbReference type="EMBL" id="SDE20157.1"/>
    </source>
</evidence>
<sequence>MSNYTEMDINARINLKATYAQFLKIAVVEFRKELDKKVYRSQRKGQEPRTRGLYDHWKTKQTESAAGGDELRIEFPMYGRFIDMGVGRGVPMNAALLRKRYSIHKPDVPRKPIKWYSRRKTAQEKRLAEILAEKYGMSLVALAESMLNNTVTINL</sequence>
<dbReference type="Proteomes" id="UP000198748">
    <property type="component" value="Unassembled WGS sequence"/>
</dbReference>
<dbReference type="OrthoDB" id="799931at2"/>
<dbReference type="STRING" id="659014.SAMN04487996_10422"/>
<proteinExistence type="predicted"/>
<organism evidence="1 2">
    <name type="scientific">Dyadobacter soli</name>
    <dbReference type="NCBI Taxonomy" id="659014"/>
    <lineage>
        <taxon>Bacteria</taxon>
        <taxon>Pseudomonadati</taxon>
        <taxon>Bacteroidota</taxon>
        <taxon>Cytophagia</taxon>
        <taxon>Cytophagales</taxon>
        <taxon>Spirosomataceae</taxon>
        <taxon>Dyadobacter</taxon>
    </lineage>
</organism>
<dbReference type="RefSeq" id="WP_090147810.1">
    <property type="nucleotide sequence ID" value="NZ_FNAN01000004.1"/>
</dbReference>
<evidence type="ECO:0000313" key="2">
    <source>
        <dbReference type="Proteomes" id="UP000198748"/>
    </source>
</evidence>
<dbReference type="AlphaFoldDB" id="A0A1G7AZZ0"/>
<keyword evidence="2" id="KW-1185">Reference proteome</keyword>